<keyword evidence="2" id="KW-1185">Reference proteome</keyword>
<dbReference type="EMBL" id="JAFBEC010000011">
    <property type="protein sequence ID" value="MBM7634296.1"/>
    <property type="molecule type" value="Genomic_DNA"/>
</dbReference>
<sequence length="85" mass="9608">MCIIPSDLYYVLAINHYGMSVLASKQRVLLASLLTFGNLDMESYKKYSIRSIFEESSFCKLNSWCTGWALLALGIVQGEEIFAMN</sequence>
<dbReference type="Proteomes" id="UP000741863">
    <property type="component" value="Unassembled WGS sequence"/>
</dbReference>
<reference evidence="1 2" key="1">
    <citation type="submission" date="2021-01" db="EMBL/GenBank/DDBJ databases">
        <title>Genomic Encyclopedia of Type Strains, Phase IV (KMG-IV): sequencing the most valuable type-strain genomes for metagenomic binning, comparative biology and taxonomic classification.</title>
        <authorList>
            <person name="Goeker M."/>
        </authorList>
    </citation>
    <scope>NUCLEOTIDE SEQUENCE [LARGE SCALE GENOMIC DNA]</scope>
    <source>
        <strain evidence="1 2">DSM 25540</strain>
    </source>
</reference>
<proteinExistence type="predicted"/>
<evidence type="ECO:0000313" key="2">
    <source>
        <dbReference type="Proteomes" id="UP000741863"/>
    </source>
</evidence>
<name>A0ABS2PH68_9BACL</name>
<evidence type="ECO:0000313" key="1">
    <source>
        <dbReference type="EMBL" id="MBM7634296.1"/>
    </source>
</evidence>
<protein>
    <submittedName>
        <fullName evidence="1">Uncharacterized protein</fullName>
    </submittedName>
</protein>
<organism evidence="1 2">
    <name type="scientific">Geomicrobium sediminis</name>
    <dbReference type="NCBI Taxonomy" id="1347788"/>
    <lineage>
        <taxon>Bacteria</taxon>
        <taxon>Bacillati</taxon>
        <taxon>Bacillota</taxon>
        <taxon>Bacilli</taxon>
        <taxon>Bacillales</taxon>
        <taxon>Geomicrobium</taxon>
    </lineage>
</organism>
<accession>A0ABS2PH68</accession>
<comment type="caution">
    <text evidence="1">The sequence shown here is derived from an EMBL/GenBank/DDBJ whole genome shotgun (WGS) entry which is preliminary data.</text>
</comment>
<gene>
    <name evidence="1" type="ORF">JOD17_003398</name>
</gene>